<proteinExistence type="predicted"/>
<dbReference type="OrthoDB" id="5457758at2"/>
<dbReference type="GO" id="GO:0003677">
    <property type="term" value="F:DNA binding"/>
    <property type="evidence" value="ECO:0007669"/>
    <property type="project" value="UniProtKB-KW"/>
</dbReference>
<sequence length="131" mass="14531">MKNPDTVFAEARVLETLFPESRSDEFFDALFGDATEGAYNIKLRYGAYDAKSGTLTFFLDLLQRPGKCLACNLTSGLPDVFARHPVINIRGLVAGTEHLLEARCTGWELGRTRQEEPTRYCIPLVLSLSGS</sequence>
<dbReference type="EMBL" id="CP021255">
    <property type="protein sequence ID" value="AVD70205.1"/>
    <property type="molecule type" value="Genomic_DNA"/>
</dbReference>
<protein>
    <submittedName>
        <fullName evidence="1">Pancreas/duodenum homeobox protein 1</fullName>
    </submittedName>
</protein>
<evidence type="ECO:0000313" key="1">
    <source>
        <dbReference type="EMBL" id="AVD70205.1"/>
    </source>
</evidence>
<name>A0A2L1GKK3_9BACT</name>
<keyword evidence="1" id="KW-0371">Homeobox</keyword>
<dbReference type="KEGG" id="deo:CAY53_00845"/>
<dbReference type="AlphaFoldDB" id="A0A2L1GKK3"/>
<accession>A0A2L1GKK3</accession>
<dbReference type="RefSeq" id="WP_104935530.1">
    <property type="nucleotide sequence ID" value="NZ_CP021255.1"/>
</dbReference>
<reference evidence="1 2" key="1">
    <citation type="journal article" date="2018" name="MBio">
        <title>Insights into the evolution of host association through the isolation and characterization of a novel human periodontal pathobiont, Desulfobulbus oralis.</title>
        <authorList>
            <person name="Cross K.L."/>
            <person name="Chirania P."/>
            <person name="Xiong W."/>
            <person name="Beall C.J."/>
            <person name="Elkins J.G."/>
            <person name="Giannone R.J."/>
            <person name="Griffen A.L."/>
            <person name="Guss A.M."/>
            <person name="Hettich R.L."/>
            <person name="Joshi S.S."/>
            <person name="Mokrzan E.M."/>
            <person name="Martin R.K."/>
            <person name="Zhulin I.B."/>
            <person name="Leys E.J."/>
            <person name="Podar M."/>
        </authorList>
    </citation>
    <scope>NUCLEOTIDE SEQUENCE [LARGE SCALE GENOMIC DNA]</scope>
    <source>
        <strain evidence="1 2">ORNL</strain>
    </source>
</reference>
<dbReference type="Proteomes" id="UP000239867">
    <property type="component" value="Chromosome"/>
</dbReference>
<evidence type="ECO:0000313" key="2">
    <source>
        <dbReference type="Proteomes" id="UP000239867"/>
    </source>
</evidence>
<gene>
    <name evidence="1" type="ORF">CAY53_00845</name>
</gene>
<organism evidence="1 2">
    <name type="scientific">Desulfobulbus oralis</name>
    <dbReference type="NCBI Taxonomy" id="1986146"/>
    <lineage>
        <taxon>Bacteria</taxon>
        <taxon>Pseudomonadati</taxon>
        <taxon>Thermodesulfobacteriota</taxon>
        <taxon>Desulfobulbia</taxon>
        <taxon>Desulfobulbales</taxon>
        <taxon>Desulfobulbaceae</taxon>
        <taxon>Desulfobulbus</taxon>
    </lineage>
</organism>
<keyword evidence="1" id="KW-0238">DNA-binding</keyword>
<keyword evidence="2" id="KW-1185">Reference proteome</keyword>